<evidence type="ECO:0000313" key="2">
    <source>
        <dbReference type="Proteomes" id="UP000183038"/>
    </source>
</evidence>
<name>A0A1H4NT94_9FLAO</name>
<dbReference type="EMBL" id="FNTB01000001">
    <property type="protein sequence ID" value="SEB98384.1"/>
    <property type="molecule type" value="Genomic_DNA"/>
</dbReference>
<protein>
    <recommendedName>
        <fullName evidence="3">Outer membrane protein beta-barrel domain-containing protein</fullName>
    </recommendedName>
</protein>
<evidence type="ECO:0000313" key="1">
    <source>
        <dbReference type="EMBL" id="SEB98384.1"/>
    </source>
</evidence>
<proteinExistence type="predicted"/>
<evidence type="ECO:0008006" key="3">
    <source>
        <dbReference type="Google" id="ProtNLM"/>
    </source>
</evidence>
<dbReference type="Proteomes" id="UP000183038">
    <property type="component" value="Unassembled WGS sequence"/>
</dbReference>
<gene>
    <name evidence="1" type="ORF">SAMN05192540_2053</name>
</gene>
<organism evidence="1 2">
    <name type="scientific">Maribacter dokdonensis</name>
    <dbReference type="NCBI Taxonomy" id="320912"/>
    <lineage>
        <taxon>Bacteria</taxon>
        <taxon>Pseudomonadati</taxon>
        <taxon>Bacteroidota</taxon>
        <taxon>Flavobacteriia</taxon>
        <taxon>Flavobacteriales</taxon>
        <taxon>Flavobacteriaceae</taxon>
        <taxon>Maribacter</taxon>
    </lineage>
</organism>
<accession>A0A1H4NT94</accession>
<reference evidence="1 2" key="1">
    <citation type="submission" date="2016-10" db="EMBL/GenBank/DDBJ databases">
        <authorList>
            <person name="de Groot N.N."/>
        </authorList>
    </citation>
    <scope>NUCLEOTIDE SEQUENCE [LARGE SCALE GENOMIC DNA]</scope>
    <source>
        <strain evidence="1 2">MAR_2009_71</strain>
    </source>
</reference>
<sequence length="215" mass="24175">MDGSLPKENPESPLLIDLVWYLIYIPHKIQSIYILKKTIFLSAILLSAFYLNAQSVKYVEDGLFKVNALAPGISYELGVADKTTLNLEAFLGFVLNGGTERETRFGLYPGVEADVRQYINFNRRLNKGKNISGNSGNYIAFLNQLQLGTPIIGDLEYAPDYFYNGALVYGIQRTYRKGFYWGLAFGPGIFVDDFYKDAGILIDVRLGWVVAGRKK</sequence>
<dbReference type="AlphaFoldDB" id="A0A1H4NT94"/>